<reference evidence="6" key="2">
    <citation type="submission" date="2023-05" db="EMBL/GenBank/DDBJ databases">
        <authorList>
            <consortium name="Lawrence Berkeley National Laboratory"/>
            <person name="Steindorff A."/>
            <person name="Hensen N."/>
            <person name="Bonometti L."/>
            <person name="Westerberg I."/>
            <person name="Brannstrom I.O."/>
            <person name="Guillou S."/>
            <person name="Cros-Aarteil S."/>
            <person name="Calhoun S."/>
            <person name="Haridas S."/>
            <person name="Kuo A."/>
            <person name="Mondo S."/>
            <person name="Pangilinan J."/>
            <person name="Riley R."/>
            <person name="Labutti K."/>
            <person name="Andreopoulos B."/>
            <person name="Lipzen A."/>
            <person name="Chen C."/>
            <person name="Yanf M."/>
            <person name="Daum C."/>
            <person name="Ng V."/>
            <person name="Clum A."/>
            <person name="Ohm R."/>
            <person name="Martin F."/>
            <person name="Silar P."/>
            <person name="Natvig D."/>
            <person name="Lalanne C."/>
            <person name="Gautier V."/>
            <person name="Ament-Velasquez S.L."/>
            <person name="Kruys A."/>
            <person name="Hutchinson M.I."/>
            <person name="Powell A.J."/>
            <person name="Barry K."/>
            <person name="Miller A.N."/>
            <person name="Grigoriev I.V."/>
            <person name="Debuchy R."/>
            <person name="Gladieux P."/>
            <person name="Thoren M.H."/>
            <person name="Johannesson H."/>
        </authorList>
    </citation>
    <scope>NUCLEOTIDE SEQUENCE</scope>
    <source>
        <strain evidence="6">CBS 538.74</strain>
    </source>
</reference>
<evidence type="ECO:0000313" key="6">
    <source>
        <dbReference type="EMBL" id="KAK4149709.1"/>
    </source>
</evidence>
<feature type="compositionally biased region" description="Basic and acidic residues" evidence="4">
    <location>
        <begin position="14"/>
        <end position="23"/>
    </location>
</feature>
<proteinExistence type="predicted"/>
<feature type="region of interest" description="Disordered" evidence="4">
    <location>
        <begin position="192"/>
        <end position="277"/>
    </location>
</feature>
<protein>
    <submittedName>
        <fullName evidence="6">SNF2 family N-terminal domain-containing protein</fullName>
    </submittedName>
</protein>
<dbReference type="AlphaFoldDB" id="A0AAN6ZTP2"/>
<organism evidence="6 7">
    <name type="scientific">Chaetomidium leptoderma</name>
    <dbReference type="NCBI Taxonomy" id="669021"/>
    <lineage>
        <taxon>Eukaryota</taxon>
        <taxon>Fungi</taxon>
        <taxon>Dikarya</taxon>
        <taxon>Ascomycota</taxon>
        <taxon>Pezizomycotina</taxon>
        <taxon>Sordariomycetes</taxon>
        <taxon>Sordariomycetidae</taxon>
        <taxon>Sordariales</taxon>
        <taxon>Chaetomiaceae</taxon>
        <taxon>Chaetomidium</taxon>
    </lineage>
</organism>
<keyword evidence="2" id="KW-0378">Hydrolase</keyword>
<dbReference type="Gene3D" id="3.40.50.10810">
    <property type="entry name" value="Tandem AAA-ATPase domain"/>
    <property type="match status" value="2"/>
</dbReference>
<dbReference type="GO" id="GO:0008094">
    <property type="term" value="F:ATP-dependent activity, acting on DNA"/>
    <property type="evidence" value="ECO:0007669"/>
    <property type="project" value="TreeGrafter"/>
</dbReference>
<evidence type="ECO:0000256" key="1">
    <source>
        <dbReference type="ARBA" id="ARBA00022741"/>
    </source>
</evidence>
<comment type="caution">
    <text evidence="6">The sequence shown here is derived from an EMBL/GenBank/DDBJ whole genome shotgun (WGS) entry which is preliminary data.</text>
</comment>
<sequence>MDMPSTPASQPAKRGSEALDPDARTSPAKRLRDADHTGRAARPLLALEAPPPPPFPFAHHPELPFLWSYCGKAFKSLSDLIVCVTRFPDDPGQPQHRQRDVLASIQPNDGAAPHHDMYIFPPDEQGHRRSLHISNTGTWNVFLQTLRDRGVPLTPGEPDLPPYYLLFWALPPGQSATDAILARRQAVAPALLQRGPPPAPIPALPVPPPPPPSPPSPERSEAAPSPVEQPDVIDVSSDTEPEQPGEPDNNPINNPINNTHTDPDSSGGITETFGPSPLDARTVDTVLRHMCELFGIDEDEARQPGFRHTPPGMATGLYLHQLWAVFWILASKTEHGIATALLADGMGLGKTVTSLAVAAVSHRLVTLLEEVEEDRRERGSYHLPKAVLPASDSPPVCPSETYRSGVQCPCLPGSWSARIAADLSCGPTLVLGSQDILQSWAAEFTKFIRHGDPDSLRLVHLHQDGPVPGGLLATVGMQHLPGRNKAQQHSAADEGDFDVRLTPVAGQSHVVLLVPATSAITGIRRRLGAGCDHPTRPRRSVHVGFAVQPSRIVFDEVHRIKGKDTIVWTLIRQCQERATTPVYLLALSGTPITRGPEDLEQIIHFLHAPGAGWTSPIEPPAVCSAKELQRLSRLYNKVVSRGTAADDDDFRQLSSGLNAFLAPFTLRRQAHETFAGQVLSDRAPTRYVVESCPTPSRFRDATRAIFSVARRDANEVLRRRVARWAEEGRRKRKPTLLDVIRVSESDQRLGQLRLLRLCSTFPALAELHDNDRYRGWKFTFEDFAGVFTYGTRAEAERSRAWGVYDEICAGSPKLARLGQLISDMLADGEAVAGDGGYAPPKKMLVFGDTPFTAHVTFLWILQNFPDVGAQIVDSGISKVHRKSAYRPFGTRTVDEMRLEEGNEPRILVTTPGIAAEGLNLARANYTVLMGPSGSEHTNQQAFGRADRPGPFRSVHLFLLFDPDNEAEKTIRDREMNRAAVDTSVWEEADD</sequence>
<feature type="compositionally biased region" description="Pro residues" evidence="4">
    <location>
        <begin position="195"/>
        <end position="217"/>
    </location>
</feature>
<dbReference type="SMART" id="SM00490">
    <property type="entry name" value="HELICc"/>
    <property type="match status" value="1"/>
</dbReference>
<dbReference type="InterPro" id="IPR027417">
    <property type="entry name" value="P-loop_NTPase"/>
</dbReference>
<dbReference type="Gene3D" id="3.40.50.300">
    <property type="entry name" value="P-loop containing nucleotide triphosphate hydrolases"/>
    <property type="match status" value="1"/>
</dbReference>
<evidence type="ECO:0000256" key="4">
    <source>
        <dbReference type="SAM" id="MobiDB-lite"/>
    </source>
</evidence>
<evidence type="ECO:0000256" key="3">
    <source>
        <dbReference type="ARBA" id="ARBA00022840"/>
    </source>
</evidence>
<dbReference type="GO" id="GO:0006281">
    <property type="term" value="P:DNA repair"/>
    <property type="evidence" value="ECO:0007669"/>
    <property type="project" value="TreeGrafter"/>
</dbReference>
<dbReference type="GO" id="GO:0016787">
    <property type="term" value="F:hydrolase activity"/>
    <property type="evidence" value="ECO:0007669"/>
    <property type="project" value="UniProtKB-KW"/>
</dbReference>
<reference evidence="6" key="1">
    <citation type="journal article" date="2023" name="Mol. Phylogenet. Evol.">
        <title>Genome-scale phylogeny and comparative genomics of the fungal order Sordariales.</title>
        <authorList>
            <person name="Hensen N."/>
            <person name="Bonometti L."/>
            <person name="Westerberg I."/>
            <person name="Brannstrom I.O."/>
            <person name="Guillou S."/>
            <person name="Cros-Aarteil S."/>
            <person name="Calhoun S."/>
            <person name="Haridas S."/>
            <person name="Kuo A."/>
            <person name="Mondo S."/>
            <person name="Pangilinan J."/>
            <person name="Riley R."/>
            <person name="LaButti K."/>
            <person name="Andreopoulos B."/>
            <person name="Lipzen A."/>
            <person name="Chen C."/>
            <person name="Yan M."/>
            <person name="Daum C."/>
            <person name="Ng V."/>
            <person name="Clum A."/>
            <person name="Steindorff A."/>
            <person name="Ohm R.A."/>
            <person name="Martin F."/>
            <person name="Silar P."/>
            <person name="Natvig D.O."/>
            <person name="Lalanne C."/>
            <person name="Gautier V."/>
            <person name="Ament-Velasquez S.L."/>
            <person name="Kruys A."/>
            <person name="Hutchinson M.I."/>
            <person name="Powell A.J."/>
            <person name="Barry K."/>
            <person name="Miller A.N."/>
            <person name="Grigoriev I.V."/>
            <person name="Debuchy R."/>
            <person name="Gladieux P."/>
            <person name="Hiltunen Thoren M."/>
            <person name="Johannesson H."/>
        </authorList>
    </citation>
    <scope>NUCLEOTIDE SEQUENCE</scope>
    <source>
        <strain evidence="6">CBS 538.74</strain>
    </source>
</reference>
<dbReference type="Proteomes" id="UP001302745">
    <property type="component" value="Unassembled WGS sequence"/>
</dbReference>
<dbReference type="EMBL" id="MU857132">
    <property type="protein sequence ID" value="KAK4149709.1"/>
    <property type="molecule type" value="Genomic_DNA"/>
</dbReference>
<feature type="region of interest" description="Disordered" evidence="4">
    <location>
        <begin position="1"/>
        <end position="38"/>
    </location>
</feature>
<feature type="domain" description="Helicase C-terminal" evidence="5">
    <location>
        <begin position="855"/>
        <end position="949"/>
    </location>
</feature>
<dbReference type="InterPro" id="IPR050628">
    <property type="entry name" value="SNF2_RAD54_helicase_TF"/>
</dbReference>
<evidence type="ECO:0000256" key="2">
    <source>
        <dbReference type="ARBA" id="ARBA00022801"/>
    </source>
</evidence>
<evidence type="ECO:0000313" key="7">
    <source>
        <dbReference type="Proteomes" id="UP001302745"/>
    </source>
</evidence>
<name>A0AAN6ZTP2_9PEZI</name>
<dbReference type="Pfam" id="PF00176">
    <property type="entry name" value="SNF2-rel_dom"/>
    <property type="match status" value="1"/>
</dbReference>
<dbReference type="SUPFAM" id="SSF52540">
    <property type="entry name" value="P-loop containing nucleoside triphosphate hydrolases"/>
    <property type="match status" value="2"/>
</dbReference>
<dbReference type="GO" id="GO:0005634">
    <property type="term" value="C:nucleus"/>
    <property type="evidence" value="ECO:0007669"/>
    <property type="project" value="TreeGrafter"/>
</dbReference>
<dbReference type="InterPro" id="IPR038718">
    <property type="entry name" value="SNF2-like_sf"/>
</dbReference>
<gene>
    <name evidence="6" type="ORF">C8A00DRAFT_37695</name>
</gene>
<keyword evidence="1" id="KW-0547">Nucleotide-binding</keyword>
<keyword evidence="3" id="KW-0067">ATP-binding</keyword>
<dbReference type="PROSITE" id="PS00690">
    <property type="entry name" value="DEAH_ATP_HELICASE"/>
    <property type="match status" value="1"/>
</dbReference>
<dbReference type="PANTHER" id="PTHR45626">
    <property type="entry name" value="TRANSCRIPTION TERMINATION FACTOR 2-RELATED"/>
    <property type="match status" value="1"/>
</dbReference>
<dbReference type="InterPro" id="IPR000330">
    <property type="entry name" value="SNF2_N"/>
</dbReference>
<dbReference type="Pfam" id="PF00271">
    <property type="entry name" value="Helicase_C"/>
    <property type="match status" value="1"/>
</dbReference>
<dbReference type="PANTHER" id="PTHR45626:SF14">
    <property type="entry name" value="ATP-DEPENDENT DNA HELICASE (EUROFUNG)"/>
    <property type="match status" value="1"/>
</dbReference>
<feature type="compositionally biased region" description="Low complexity" evidence="4">
    <location>
        <begin position="249"/>
        <end position="258"/>
    </location>
</feature>
<evidence type="ECO:0000259" key="5">
    <source>
        <dbReference type="SMART" id="SM00490"/>
    </source>
</evidence>
<accession>A0AAN6ZTP2</accession>
<dbReference type="InterPro" id="IPR002464">
    <property type="entry name" value="DNA/RNA_helicase_DEAH_CS"/>
</dbReference>
<keyword evidence="7" id="KW-1185">Reference proteome</keyword>
<dbReference type="InterPro" id="IPR001650">
    <property type="entry name" value="Helicase_C-like"/>
</dbReference>
<dbReference type="GO" id="GO:0005524">
    <property type="term" value="F:ATP binding"/>
    <property type="evidence" value="ECO:0007669"/>
    <property type="project" value="UniProtKB-KW"/>
</dbReference>